<reference evidence="9" key="1">
    <citation type="submission" date="2025-08" db="UniProtKB">
        <authorList>
            <consortium name="Ensembl"/>
        </authorList>
    </citation>
    <scope>IDENTIFICATION</scope>
</reference>
<sequence length="397" mass="43783">YLVFHLAEKPDVAPPVFVFQKDKAQKRSAEGSSTEDGEDSDKEDGGYSPAAKRGRRSPFTQFPPSHTVSKNNVFMPSSFCPSPTGNSDSEPEEKTVGFRLKPPTLIHGQAPSTGVPSPKPKEAQRSILRPPVLQPPPARSPPQRYMSSLDTLLNLNDIFVISFKVKNNSTFEDKTEDKTEVAPVEGSFVFGQNMKDRAKVCDTMKESLEESAARHEAHKPQKCLLERVEVRTGEESESNVLQMQCKLFMFEMTSQSWVERGCGVLRLNDIASDDDGTLQSRLVMRTQGSLRVILNTKLWPQMQVDKASEKSLRITAMDTEEQDVKVFLISSSSKDAAQLFAALHHRILALRSISGQESDGRPAIRFSDDDESRTPPTSATPAPGNLEAGVCPSTGDT</sequence>
<dbReference type="AlphaFoldDB" id="A0A8C1X6S8"/>
<dbReference type="InterPro" id="IPR045255">
    <property type="entry name" value="RanBP1-like"/>
</dbReference>
<dbReference type="Proteomes" id="UP000694700">
    <property type="component" value="Unplaced"/>
</dbReference>
<protein>
    <recommendedName>
        <fullName evidence="6">Ran-binding protein 3-like</fullName>
    </recommendedName>
</protein>
<dbReference type="PROSITE" id="PS50196">
    <property type="entry name" value="RANBD1"/>
    <property type="match status" value="1"/>
</dbReference>
<dbReference type="GO" id="GO:0005737">
    <property type="term" value="C:cytoplasm"/>
    <property type="evidence" value="ECO:0007669"/>
    <property type="project" value="UniProtKB-SubCell"/>
</dbReference>
<dbReference type="GO" id="GO:0005634">
    <property type="term" value="C:nucleus"/>
    <property type="evidence" value="ECO:0007669"/>
    <property type="project" value="UniProtKB-SubCell"/>
</dbReference>
<evidence type="ECO:0000256" key="7">
    <source>
        <dbReference type="SAM" id="MobiDB-lite"/>
    </source>
</evidence>
<feature type="compositionally biased region" description="Basic and acidic residues" evidence="7">
    <location>
        <begin position="20"/>
        <end position="29"/>
    </location>
</feature>
<dbReference type="PANTHER" id="PTHR23138:SF142">
    <property type="entry name" value="RAN-BINDING PROTEIN 3B-RELATED"/>
    <property type="match status" value="1"/>
</dbReference>
<evidence type="ECO:0000256" key="6">
    <source>
        <dbReference type="ARBA" id="ARBA00068028"/>
    </source>
</evidence>
<dbReference type="CDD" id="cd13180">
    <property type="entry name" value="RanBD_RanBP3"/>
    <property type="match status" value="1"/>
</dbReference>
<feature type="region of interest" description="Disordered" evidence="7">
    <location>
        <begin position="356"/>
        <end position="397"/>
    </location>
</feature>
<dbReference type="SMART" id="SM00160">
    <property type="entry name" value="RanBD"/>
    <property type="match status" value="1"/>
</dbReference>
<feature type="region of interest" description="Disordered" evidence="7">
    <location>
        <begin position="14"/>
        <end position="145"/>
    </location>
</feature>
<evidence type="ECO:0000256" key="3">
    <source>
        <dbReference type="ARBA" id="ARBA00022490"/>
    </source>
</evidence>
<organism evidence="9 10">
    <name type="scientific">Cyprinus carpio</name>
    <name type="common">Common carp</name>
    <dbReference type="NCBI Taxonomy" id="7962"/>
    <lineage>
        <taxon>Eukaryota</taxon>
        <taxon>Metazoa</taxon>
        <taxon>Chordata</taxon>
        <taxon>Craniata</taxon>
        <taxon>Vertebrata</taxon>
        <taxon>Euteleostomi</taxon>
        <taxon>Actinopterygii</taxon>
        <taxon>Neopterygii</taxon>
        <taxon>Teleostei</taxon>
        <taxon>Ostariophysi</taxon>
        <taxon>Cypriniformes</taxon>
        <taxon>Cyprinidae</taxon>
        <taxon>Cyprininae</taxon>
        <taxon>Cyprinus</taxon>
    </lineage>
</organism>
<evidence type="ECO:0000256" key="5">
    <source>
        <dbReference type="ARBA" id="ARBA00059866"/>
    </source>
</evidence>
<accession>A0A8C1X6S8</accession>
<evidence type="ECO:0000259" key="8">
    <source>
        <dbReference type="PROSITE" id="PS50196"/>
    </source>
</evidence>
<dbReference type="FunFam" id="2.30.29.30:FF:000228">
    <property type="entry name" value="ran-binding protein 3-like isoform X2"/>
    <property type="match status" value="1"/>
</dbReference>
<dbReference type="InterPro" id="IPR011993">
    <property type="entry name" value="PH-like_dom_sf"/>
</dbReference>
<dbReference type="GO" id="GO:0046332">
    <property type="term" value="F:SMAD binding"/>
    <property type="evidence" value="ECO:0007669"/>
    <property type="project" value="UniProtKB-ARBA"/>
</dbReference>
<dbReference type="Pfam" id="PF00638">
    <property type="entry name" value="Ran_BP1"/>
    <property type="match status" value="1"/>
</dbReference>
<proteinExistence type="predicted"/>
<evidence type="ECO:0000256" key="2">
    <source>
        <dbReference type="ARBA" id="ARBA00004496"/>
    </source>
</evidence>
<keyword evidence="4" id="KW-0539">Nucleus</keyword>
<feature type="compositionally biased region" description="Polar residues" evidence="7">
    <location>
        <begin position="58"/>
        <end position="88"/>
    </location>
</feature>
<keyword evidence="3" id="KW-0963">Cytoplasm</keyword>
<dbReference type="PANTHER" id="PTHR23138">
    <property type="entry name" value="RAN BINDING PROTEIN"/>
    <property type="match status" value="1"/>
</dbReference>
<dbReference type="Ensembl" id="ENSCCRT00015080126.1">
    <property type="protein sequence ID" value="ENSCCRP00015077588.1"/>
    <property type="gene ID" value="ENSCCRG00015031423.1"/>
</dbReference>
<feature type="domain" description="RanBD1" evidence="8">
    <location>
        <begin position="217"/>
        <end position="305"/>
    </location>
</feature>
<comment type="subcellular location">
    <subcellularLocation>
        <location evidence="2">Cytoplasm</location>
    </subcellularLocation>
    <subcellularLocation>
        <location evidence="1">Nucleus</location>
    </subcellularLocation>
</comment>
<comment type="function">
    <text evidence="5">Nuclear export factor for BMP-specific SMAD1/5/8 that plays a critical role in terminating BMP signaling and regulating mesenchymal stem cell differentiation by blocking osteoblast differentiation to promote myogenic differention. Directly recognizes dephosphorylated SMAD1/5/8 and mediates their nuclear export in a Ran-dependent manner.</text>
</comment>
<feature type="compositionally biased region" description="Acidic residues" evidence="7">
    <location>
        <begin position="33"/>
        <end position="42"/>
    </location>
</feature>
<feature type="compositionally biased region" description="Low complexity" evidence="7">
    <location>
        <begin position="374"/>
        <end position="383"/>
    </location>
</feature>
<dbReference type="SUPFAM" id="SSF50729">
    <property type="entry name" value="PH domain-like"/>
    <property type="match status" value="1"/>
</dbReference>
<dbReference type="InterPro" id="IPR000156">
    <property type="entry name" value="Ran_bind_dom"/>
</dbReference>
<name>A0A8C1X6S8_CYPCA</name>
<evidence type="ECO:0000256" key="4">
    <source>
        <dbReference type="ARBA" id="ARBA00023242"/>
    </source>
</evidence>
<dbReference type="GO" id="GO:0006611">
    <property type="term" value="P:protein export from nucleus"/>
    <property type="evidence" value="ECO:0007669"/>
    <property type="project" value="TreeGrafter"/>
</dbReference>
<evidence type="ECO:0000256" key="1">
    <source>
        <dbReference type="ARBA" id="ARBA00004123"/>
    </source>
</evidence>
<evidence type="ECO:0000313" key="10">
    <source>
        <dbReference type="Proteomes" id="UP000694700"/>
    </source>
</evidence>
<dbReference type="Gene3D" id="2.30.29.30">
    <property type="entry name" value="Pleckstrin-homology domain (PH domain)/Phosphotyrosine-binding domain (PTB)"/>
    <property type="match status" value="1"/>
</dbReference>
<evidence type="ECO:0000313" key="9">
    <source>
        <dbReference type="Ensembl" id="ENSCCRP00015077588.1"/>
    </source>
</evidence>